<reference evidence="1" key="1">
    <citation type="submission" date="2022-08" db="UniProtKB">
        <authorList>
            <consortium name="EnsemblMetazoa"/>
        </authorList>
    </citation>
    <scope>IDENTIFICATION</scope>
    <source>
        <strain evidence="1">EBRO</strain>
    </source>
</reference>
<dbReference type="VEuPathDB" id="VectorBase:AATE021881"/>
<accession>A0A240PMS0</accession>
<dbReference type="EnsemblMetazoa" id="AATE021881-RA">
    <property type="protein sequence ID" value="AATE021881-PA.1"/>
    <property type="gene ID" value="AATE021881"/>
</dbReference>
<organism evidence="1">
    <name type="scientific">Anopheles atroparvus</name>
    <name type="common">European mosquito</name>
    <dbReference type="NCBI Taxonomy" id="41427"/>
    <lineage>
        <taxon>Eukaryota</taxon>
        <taxon>Metazoa</taxon>
        <taxon>Ecdysozoa</taxon>
        <taxon>Arthropoda</taxon>
        <taxon>Hexapoda</taxon>
        <taxon>Insecta</taxon>
        <taxon>Pterygota</taxon>
        <taxon>Neoptera</taxon>
        <taxon>Endopterygota</taxon>
        <taxon>Diptera</taxon>
        <taxon>Nematocera</taxon>
        <taxon>Culicoidea</taxon>
        <taxon>Culicidae</taxon>
        <taxon>Anophelinae</taxon>
        <taxon>Anopheles</taxon>
    </lineage>
</organism>
<sequence>MCSTTIWNGSPPLQNGRTLVCMTVRVGKMCKGRLCQSYTYTENFEWMVQPNDSFFWLSMYLDASTESCERLRSLTEVR</sequence>
<dbReference type="AlphaFoldDB" id="A0A240PMS0"/>
<name>A0A240PMS0_ANOAO</name>
<evidence type="ECO:0000313" key="1">
    <source>
        <dbReference type="EnsemblMetazoa" id="AATE021881-PA.1"/>
    </source>
</evidence>
<protein>
    <submittedName>
        <fullName evidence="1">Uncharacterized protein</fullName>
    </submittedName>
</protein>
<proteinExistence type="predicted"/>